<dbReference type="InterPro" id="IPR031325">
    <property type="entry name" value="RHS_repeat"/>
</dbReference>
<gene>
    <name evidence="4" type="ORF">BX592_11494</name>
</gene>
<dbReference type="NCBIfam" id="TIGR01643">
    <property type="entry name" value="YD_repeat_2x"/>
    <property type="match status" value="4"/>
</dbReference>
<dbReference type="PANTHER" id="PTHR32305">
    <property type="match status" value="1"/>
</dbReference>
<dbReference type="InterPro" id="IPR056823">
    <property type="entry name" value="TEN-like_YD-shell"/>
</dbReference>
<name>A0A4R8LLF3_9BURK</name>
<dbReference type="InterPro" id="IPR006530">
    <property type="entry name" value="YD"/>
</dbReference>
<keyword evidence="5" id="KW-1185">Reference proteome</keyword>
<dbReference type="PANTHER" id="PTHR32305:SF15">
    <property type="entry name" value="PROTEIN RHSA-RELATED"/>
    <property type="match status" value="1"/>
</dbReference>
<comment type="caution">
    <text evidence="4">The sequence shown here is derived from an EMBL/GenBank/DDBJ whole genome shotgun (WGS) entry which is preliminary data.</text>
</comment>
<organism evidence="4 5">
    <name type="scientific">Paraburkholderia rhizosphaerae</name>
    <dbReference type="NCBI Taxonomy" id="480658"/>
    <lineage>
        <taxon>Bacteria</taxon>
        <taxon>Pseudomonadati</taxon>
        <taxon>Pseudomonadota</taxon>
        <taxon>Betaproteobacteria</taxon>
        <taxon>Burkholderiales</taxon>
        <taxon>Burkholderiaceae</taxon>
        <taxon>Paraburkholderia</taxon>
    </lineage>
</organism>
<dbReference type="Pfam" id="PF05593">
    <property type="entry name" value="RHS_repeat"/>
    <property type="match status" value="1"/>
</dbReference>
<dbReference type="Gene3D" id="2.180.10.10">
    <property type="entry name" value="RHS repeat-associated core"/>
    <property type="match status" value="2"/>
</dbReference>
<feature type="compositionally biased region" description="Low complexity" evidence="2">
    <location>
        <begin position="818"/>
        <end position="828"/>
    </location>
</feature>
<sequence>MGPKLSLAIQYAPFNPDNSSALGIGCALGLSSYDRLNHLLTTSTGEQYKTIESGDGLSVSIKQKNAENFSFIKISNTEYHYIKKSGEVEILSSIGMSPDYFVPIQIITPVGYQLNLSWQTNAGQNQLVWVKDEKNLLCEFTYDPACSIRIYPDTSEEYQISIGTQNNYLTSYQISAGSDIYTWNLEYTTVGGEMLLTRITDPSGYVESASYKDAVMQFPPSANMPALPAVVQYIQSPGMSQPDTTTTYAYSSYNYLGFGIANSWDAEQDNCSTVLSDTVFYTSTETVSDGSENTKTTTRKFNNYHMLVTETIETGSSTRETNFLYYAQPGLEYEDQPPQFQQPTTRTMVWTEGGMSRTETVDTTYDEHGNRLTKHTTGKESIEWTYYPAAGEPDDEYTGCPPDPYGFVTNLKTRTVTPVASDLNDFSCKQAQFKYTSVDTRSGSPAATCALLCMTTGFRDDSKVQSNGITYETADADNYGRVASVTNTLIDDTPGYTLSLTYEIESDVLKQTATLTGYDKTMKTKSTSHSRLSNKLLSEQDNLGNDTEYTYDPLGRLVSRVLNPGTPYENQISVSYEIKRDDPGDESKVTDVITTYTDSSGNVQQIHYDGRHRPIRLCQNSIDSGQNSNFFDIAVINYNAFGHPANLTTTDYPDPLNTGTVYQKQMVFLYDDWGARKGIQYDSGQTKYEIYDPVALTQTEQITDNTGTPLVGSQITTFDVNRNPLKVERKDLDQGTVGTTTYVYDGAGRQRQMTDELGHSTGYDYDEFDRVSKQTAPDGTVIEKTYDTHSTESLIASIKVSQSANQVDLGTQTFDGLGRTTQTQTGGRTEIRSYSGGSDDPATVTDNAGITLSYSYVSQLQNAISHVGDGQSFAQDFTYEARTGRPIDANETGSLFRSSQWTPAGRLSAEQFTWKSDPPREANYGWTLQGKILSYTDVSGDVQQISYDAYGRLSKIADSAVSVAFAYDSAGRLYTQKATDSSSGASLTTQLTYDDLGREITRELAPSGGAPIVTITSTYYANDQLQSRKTVRGSEVLRDEQYEYDSRNRLVNYSCSTGSQPPVDGYGQAIASQSFTYDMLDNITQCVTAMAQNAGDQDTATFHYDNASDPTQLTSVTHAGNSAYPSSIALSYDANGRMSKDEKSRTLSYDKAGRLASVTSPDGSTAEYHYDANDMLAAQILNGSDLRQLYYRGQTLVDEVRAAQNQVSRFIRTANGCAAVSDGTMPSS</sequence>
<keyword evidence="1" id="KW-0677">Repeat</keyword>
<dbReference type="Proteomes" id="UP000295509">
    <property type="component" value="Unassembled WGS sequence"/>
</dbReference>
<dbReference type="Pfam" id="PF25023">
    <property type="entry name" value="TEN_YD-shell"/>
    <property type="match status" value="1"/>
</dbReference>
<evidence type="ECO:0000313" key="4">
    <source>
        <dbReference type="EMBL" id="TDY45427.1"/>
    </source>
</evidence>
<evidence type="ECO:0000256" key="1">
    <source>
        <dbReference type="ARBA" id="ARBA00022737"/>
    </source>
</evidence>
<feature type="region of interest" description="Disordered" evidence="2">
    <location>
        <begin position="817"/>
        <end position="842"/>
    </location>
</feature>
<evidence type="ECO:0000259" key="3">
    <source>
        <dbReference type="Pfam" id="PF25023"/>
    </source>
</evidence>
<feature type="domain" description="Teneurin-like YD-shell" evidence="3">
    <location>
        <begin position="1068"/>
        <end position="1176"/>
    </location>
</feature>
<dbReference type="InterPro" id="IPR050708">
    <property type="entry name" value="T6SS_VgrG/RHS"/>
</dbReference>
<evidence type="ECO:0000313" key="5">
    <source>
        <dbReference type="Proteomes" id="UP000295509"/>
    </source>
</evidence>
<dbReference type="EMBL" id="SORE01000014">
    <property type="protein sequence ID" value="TDY45427.1"/>
    <property type="molecule type" value="Genomic_DNA"/>
</dbReference>
<accession>A0A4R8LLF3</accession>
<protein>
    <submittedName>
        <fullName evidence="4">YD repeat-containing protein</fullName>
    </submittedName>
</protein>
<reference evidence="4 5" key="1">
    <citation type="submission" date="2019-03" db="EMBL/GenBank/DDBJ databases">
        <title>Genomic Encyclopedia of Type Strains, Phase III (KMG-III): the genomes of soil and plant-associated and newly described type strains.</title>
        <authorList>
            <person name="Whitman W."/>
        </authorList>
    </citation>
    <scope>NUCLEOTIDE SEQUENCE [LARGE SCALE GENOMIC DNA]</scope>
    <source>
        <strain evidence="4 5">LMG 29544</strain>
    </source>
</reference>
<proteinExistence type="predicted"/>
<dbReference type="AlphaFoldDB" id="A0A4R8LLF3"/>
<evidence type="ECO:0000256" key="2">
    <source>
        <dbReference type="SAM" id="MobiDB-lite"/>
    </source>
</evidence>